<evidence type="ECO:0000256" key="2">
    <source>
        <dbReference type="ARBA" id="ARBA00022485"/>
    </source>
</evidence>
<dbReference type="Pfam" id="PF04015">
    <property type="entry name" value="DUF362"/>
    <property type="match status" value="1"/>
</dbReference>
<dbReference type="Proteomes" id="UP000886752">
    <property type="component" value="Unassembled WGS sequence"/>
</dbReference>
<name>A0A9D1TQM5_9BACT</name>
<dbReference type="Gene3D" id="3.30.70.20">
    <property type="match status" value="1"/>
</dbReference>
<reference evidence="9" key="1">
    <citation type="journal article" date="2021" name="PeerJ">
        <title>Extensive microbial diversity within the chicken gut microbiome revealed by metagenomics and culture.</title>
        <authorList>
            <person name="Gilroy R."/>
            <person name="Ravi A."/>
            <person name="Getino M."/>
            <person name="Pursley I."/>
            <person name="Horton D.L."/>
            <person name="Alikhan N.F."/>
            <person name="Baker D."/>
            <person name="Gharbi K."/>
            <person name="Hall N."/>
            <person name="Watson M."/>
            <person name="Adriaenssens E.M."/>
            <person name="Foster-Nyarko E."/>
            <person name="Jarju S."/>
            <person name="Secka A."/>
            <person name="Antonio M."/>
            <person name="Oren A."/>
            <person name="Chaudhuri R.R."/>
            <person name="La Ragione R."/>
            <person name="Hildebrand F."/>
            <person name="Pallen M.J."/>
        </authorList>
    </citation>
    <scope>NUCLEOTIDE SEQUENCE</scope>
    <source>
        <strain evidence="9">ChiHecec2B26-446</strain>
    </source>
</reference>
<dbReference type="PROSITE" id="PS00198">
    <property type="entry name" value="4FE4S_FER_1"/>
    <property type="match status" value="2"/>
</dbReference>
<evidence type="ECO:0000256" key="5">
    <source>
        <dbReference type="ARBA" id="ARBA00022982"/>
    </source>
</evidence>
<keyword evidence="4" id="KW-0677">Repeat</keyword>
<evidence type="ECO:0000313" key="9">
    <source>
        <dbReference type="EMBL" id="HIW01252.1"/>
    </source>
</evidence>
<dbReference type="GO" id="GO:0051539">
    <property type="term" value="F:4 iron, 4 sulfur cluster binding"/>
    <property type="evidence" value="ECO:0007669"/>
    <property type="project" value="UniProtKB-KW"/>
</dbReference>
<dbReference type="InterPro" id="IPR050572">
    <property type="entry name" value="Fe-S_Ferredoxin"/>
</dbReference>
<dbReference type="EMBL" id="DXHV01000076">
    <property type="protein sequence ID" value="HIW01252.1"/>
    <property type="molecule type" value="Genomic_DNA"/>
</dbReference>
<accession>A0A9D1TQM5</accession>
<reference evidence="9" key="2">
    <citation type="submission" date="2021-04" db="EMBL/GenBank/DDBJ databases">
        <authorList>
            <person name="Gilroy R."/>
        </authorList>
    </citation>
    <scope>NUCLEOTIDE SEQUENCE</scope>
    <source>
        <strain evidence="9">ChiHecec2B26-446</strain>
    </source>
</reference>
<keyword evidence="7" id="KW-0411">Iron-sulfur</keyword>
<evidence type="ECO:0000256" key="4">
    <source>
        <dbReference type="ARBA" id="ARBA00022737"/>
    </source>
</evidence>
<evidence type="ECO:0000313" key="10">
    <source>
        <dbReference type="Proteomes" id="UP000886752"/>
    </source>
</evidence>
<dbReference type="PANTHER" id="PTHR43687:SF6">
    <property type="entry name" value="L-ASPARTATE SEMIALDEHYDE SULFURTRANSFERASE IRON-SULFUR SUBUNIT"/>
    <property type="match status" value="1"/>
</dbReference>
<dbReference type="InterPro" id="IPR017896">
    <property type="entry name" value="4Fe4S_Fe-S-bd"/>
</dbReference>
<feature type="domain" description="4Fe-4S ferredoxin-type" evidence="8">
    <location>
        <begin position="216"/>
        <end position="245"/>
    </location>
</feature>
<evidence type="ECO:0000256" key="7">
    <source>
        <dbReference type="ARBA" id="ARBA00023014"/>
    </source>
</evidence>
<proteinExistence type="predicted"/>
<keyword evidence="2" id="KW-0004">4Fe-4S</keyword>
<evidence type="ECO:0000259" key="8">
    <source>
        <dbReference type="PROSITE" id="PS51379"/>
    </source>
</evidence>
<keyword evidence="1" id="KW-0813">Transport</keyword>
<dbReference type="AlphaFoldDB" id="A0A9D1TQM5"/>
<protein>
    <submittedName>
        <fullName evidence="9">DUF362 domain-containing protein</fullName>
    </submittedName>
</protein>
<dbReference type="GO" id="GO:0046872">
    <property type="term" value="F:metal ion binding"/>
    <property type="evidence" value="ECO:0007669"/>
    <property type="project" value="UniProtKB-KW"/>
</dbReference>
<feature type="domain" description="4Fe-4S ferredoxin-type" evidence="8">
    <location>
        <begin position="186"/>
        <end position="215"/>
    </location>
</feature>
<evidence type="ECO:0000256" key="6">
    <source>
        <dbReference type="ARBA" id="ARBA00023004"/>
    </source>
</evidence>
<comment type="caution">
    <text evidence="9">The sequence shown here is derived from an EMBL/GenBank/DDBJ whole genome shotgun (WGS) entry which is preliminary data.</text>
</comment>
<keyword evidence="3" id="KW-0479">Metal-binding</keyword>
<keyword evidence="6" id="KW-0408">Iron</keyword>
<dbReference type="InterPro" id="IPR007160">
    <property type="entry name" value="DUF362"/>
</dbReference>
<dbReference type="InterPro" id="IPR017900">
    <property type="entry name" value="4Fe4S_Fe_S_CS"/>
</dbReference>
<evidence type="ECO:0000256" key="3">
    <source>
        <dbReference type="ARBA" id="ARBA00022723"/>
    </source>
</evidence>
<dbReference type="PROSITE" id="PS51379">
    <property type="entry name" value="4FE4S_FER_2"/>
    <property type="match status" value="2"/>
</dbReference>
<dbReference type="PANTHER" id="PTHR43687">
    <property type="entry name" value="ADENYLYLSULFATE REDUCTASE, BETA SUBUNIT"/>
    <property type="match status" value="1"/>
</dbReference>
<organism evidence="9 10">
    <name type="scientific">Candidatus Desulfovibrio intestinipullorum</name>
    <dbReference type="NCBI Taxonomy" id="2838536"/>
    <lineage>
        <taxon>Bacteria</taxon>
        <taxon>Pseudomonadati</taxon>
        <taxon>Thermodesulfobacteriota</taxon>
        <taxon>Desulfovibrionia</taxon>
        <taxon>Desulfovibrionales</taxon>
        <taxon>Desulfovibrionaceae</taxon>
        <taxon>Desulfovibrio</taxon>
    </lineage>
</organism>
<sequence length="364" mass="39931">MASTVYYCSMSCRKHSQTKAAKIARLCSLLKLNEVVVKDKPCAIKLHFGETGNDTHLNPQLVQVVVDKVRAAGALPFMTDTTTLYSGTRHNAVDHLNTALRHGFAPGVVDAPTIIADGLFGENDMPVTINAKNFKEVHIATEIVKVPSMVVLSHFKGHEMAGFGGAIKNLAMGCASQRGKRDQHGTTVSVNEEKCIGCGNCVRICPEQAMSLQENKKSHCDSSKCIGCFECMTVCEPKAIEIDWATDVPAFMERLTEYAYGAVKGYEEHICYINFVMNVTPDCDCAGWSDMPMIPDVGILASHDPVALDQACFDLVQKAPLLASLDLQGRDIFTARWPHTHGTIQLRYAEELGMGTREYELKEV</sequence>
<evidence type="ECO:0000256" key="1">
    <source>
        <dbReference type="ARBA" id="ARBA00022448"/>
    </source>
</evidence>
<gene>
    <name evidence="9" type="ORF">H9894_08710</name>
</gene>
<keyword evidence="5" id="KW-0249">Electron transport</keyword>
<dbReference type="Pfam" id="PF12838">
    <property type="entry name" value="Fer4_7"/>
    <property type="match status" value="1"/>
</dbReference>
<dbReference type="SUPFAM" id="SSF54862">
    <property type="entry name" value="4Fe-4S ferredoxins"/>
    <property type="match status" value="1"/>
</dbReference>